<proteinExistence type="predicted"/>
<dbReference type="InterPro" id="IPR005351">
    <property type="entry name" value="ASTER"/>
</dbReference>
<dbReference type="Proteomes" id="UP001206595">
    <property type="component" value="Unassembled WGS sequence"/>
</dbReference>
<dbReference type="GO" id="GO:0045048">
    <property type="term" value="P:protein insertion into ER membrane"/>
    <property type="evidence" value="ECO:0007669"/>
    <property type="project" value="InterPro"/>
</dbReference>
<accession>A0AAD5EFK1</accession>
<evidence type="ECO:0000256" key="4">
    <source>
        <dbReference type="ARBA" id="ARBA00023136"/>
    </source>
</evidence>
<keyword evidence="2" id="KW-0812">Transmembrane</keyword>
<dbReference type="Pfam" id="PF03669">
    <property type="entry name" value="ASTER"/>
    <property type="match status" value="1"/>
</dbReference>
<keyword evidence="3" id="KW-1133">Transmembrane helix</keyword>
<keyword evidence="4" id="KW-0472">Membrane</keyword>
<sequence>MSSSKVDPRDESKVVAFHLPKAAEANDWTGNVAMYSSLGGMFLRNKFKFLPWVSAYFGMCSGLNTKNSERDTATGYSGTMLGFVALVTYYMNVYFTITRQVPAANAEGTN</sequence>
<dbReference type="GO" id="GO:0005789">
    <property type="term" value="C:endoplasmic reticulum membrane"/>
    <property type="evidence" value="ECO:0007669"/>
    <property type="project" value="InterPro"/>
</dbReference>
<reference evidence="5" key="2">
    <citation type="journal article" date="2022" name="Proc. Natl. Acad. Sci. U.S.A.">
        <title>Diploid-dominant life cycles characterize the early evolution of Fungi.</title>
        <authorList>
            <person name="Amses K.R."/>
            <person name="Simmons D.R."/>
            <person name="Longcore J.E."/>
            <person name="Mondo S.J."/>
            <person name="Seto K."/>
            <person name="Jeronimo G.H."/>
            <person name="Bonds A.E."/>
            <person name="Quandt C.A."/>
            <person name="Davis W.J."/>
            <person name="Chang Y."/>
            <person name="Federici B.A."/>
            <person name="Kuo A."/>
            <person name="LaButti K."/>
            <person name="Pangilinan J."/>
            <person name="Andreopoulos W."/>
            <person name="Tritt A."/>
            <person name="Riley R."/>
            <person name="Hundley H."/>
            <person name="Johnson J."/>
            <person name="Lipzen A."/>
            <person name="Barry K."/>
            <person name="Lang B.F."/>
            <person name="Cuomo C.A."/>
            <person name="Buchler N.E."/>
            <person name="Grigoriev I.V."/>
            <person name="Spatafora J.W."/>
            <person name="Stajich J.E."/>
            <person name="James T.Y."/>
        </authorList>
    </citation>
    <scope>NUCLEOTIDE SEQUENCE</scope>
    <source>
        <strain evidence="5">AG</strain>
    </source>
</reference>
<evidence type="ECO:0000256" key="3">
    <source>
        <dbReference type="ARBA" id="ARBA00022989"/>
    </source>
</evidence>
<comment type="subcellular location">
    <subcellularLocation>
        <location evidence="1">Membrane</location>
    </subcellularLocation>
</comment>
<gene>
    <name evidence="5" type="ORF">K450DRAFT_226907</name>
</gene>
<dbReference type="AlphaFoldDB" id="A0AAD5EFK1"/>
<reference evidence="5" key="1">
    <citation type="submission" date="2021-06" db="EMBL/GenBank/DDBJ databases">
        <authorList>
            <consortium name="DOE Joint Genome Institute"/>
            <person name="Mondo S.J."/>
            <person name="Amses K.R."/>
            <person name="Simmons D.R."/>
            <person name="Longcore J.E."/>
            <person name="Seto K."/>
            <person name="Alves G.H."/>
            <person name="Bonds A.E."/>
            <person name="Quandt C.A."/>
            <person name="Davis W.J."/>
            <person name="Chang Y."/>
            <person name="Letcher P.M."/>
            <person name="Powell M.J."/>
            <person name="Kuo A."/>
            <person name="Labutti K."/>
            <person name="Pangilinan J."/>
            <person name="Andreopoulos W."/>
            <person name="Tritt A."/>
            <person name="Riley R."/>
            <person name="Hundley H."/>
            <person name="Johnson J."/>
            <person name="Lipzen A."/>
            <person name="Barry K."/>
            <person name="Berbee M.L."/>
            <person name="Buchler N.E."/>
            <person name="Grigoriev I.V."/>
            <person name="Spatafora J.W."/>
            <person name="Stajich J.E."/>
            <person name="James T.Y."/>
        </authorList>
    </citation>
    <scope>NUCLEOTIDE SEQUENCE</scope>
    <source>
        <strain evidence="5">AG</strain>
    </source>
</reference>
<evidence type="ECO:0000256" key="1">
    <source>
        <dbReference type="ARBA" id="ARBA00004370"/>
    </source>
</evidence>
<name>A0AAD5EFK1_UMBRA</name>
<organism evidence="5 6">
    <name type="scientific">Umbelopsis ramanniana AG</name>
    <dbReference type="NCBI Taxonomy" id="1314678"/>
    <lineage>
        <taxon>Eukaryota</taxon>
        <taxon>Fungi</taxon>
        <taxon>Fungi incertae sedis</taxon>
        <taxon>Mucoromycota</taxon>
        <taxon>Mucoromycotina</taxon>
        <taxon>Umbelopsidomycetes</taxon>
        <taxon>Umbelopsidales</taxon>
        <taxon>Umbelopsidaceae</taxon>
        <taxon>Umbelopsis</taxon>
    </lineage>
</organism>
<comment type="caution">
    <text evidence="5">The sequence shown here is derived from an EMBL/GenBank/DDBJ whole genome shotgun (WGS) entry which is preliminary data.</text>
</comment>
<dbReference type="GO" id="GO:0044183">
    <property type="term" value="F:protein folding chaperone"/>
    <property type="evidence" value="ECO:0007669"/>
    <property type="project" value="InterPro"/>
</dbReference>
<protein>
    <submittedName>
        <fullName evidence="5">Uncharacterized protein</fullName>
    </submittedName>
</protein>
<evidence type="ECO:0000256" key="2">
    <source>
        <dbReference type="ARBA" id="ARBA00022692"/>
    </source>
</evidence>
<evidence type="ECO:0000313" key="5">
    <source>
        <dbReference type="EMBL" id="KAI8582788.1"/>
    </source>
</evidence>
<dbReference type="GeneID" id="75911984"/>
<evidence type="ECO:0000313" key="6">
    <source>
        <dbReference type="Proteomes" id="UP001206595"/>
    </source>
</evidence>
<dbReference type="RefSeq" id="XP_051447792.1">
    <property type="nucleotide sequence ID" value="XM_051586636.1"/>
</dbReference>
<keyword evidence="6" id="KW-1185">Reference proteome</keyword>
<dbReference type="EMBL" id="MU620899">
    <property type="protein sequence ID" value="KAI8582788.1"/>
    <property type="molecule type" value="Genomic_DNA"/>
</dbReference>